<keyword evidence="1" id="KW-0812">Transmembrane</keyword>
<accession>A0A7J5YJK9</accession>
<sequence length="393" mass="43429">MQDAPGLLAAFPIRELLFTFGSLLMEPAGPPLSLVSSSVKVPVLLAALFLRLISRFFWFTFLVVPSWLYLPSLLWLYLPGLQPLLSRPHDSWLRSSSGASLASSASSSSPPLIKIPGFLAAFLIGLFPGFFCELFITFVSPLVLFITFVPPLAVPSWPPAPLIKIPGFLAAFLIWLFPGFFCKLFITFVPPLAVPSWPPAPLIKIPGFLAAFLIWLFPGFLCEFFITSVSCLAVPSWPPAPLIKTPGFLAAFLIGLFPGFLCEFFITLPASFVKTPGFLAAFLIGLFLGFFCEFFITPVFCLVVPSRPPAALLPLFFLFVLVSLLLLVTKTPGFLAALVFWDFSFFLNGFQESFDVFHIGSLRLRLLGLTYGQLSMSYYPLSTFLVQWGMFNP</sequence>
<comment type="caution">
    <text evidence="2">The sequence shown here is derived from an EMBL/GenBank/DDBJ whole genome shotgun (WGS) entry which is preliminary data.</text>
</comment>
<feature type="transmembrane region" description="Helical" evidence="1">
    <location>
        <begin position="208"/>
        <end position="234"/>
    </location>
</feature>
<feature type="transmembrane region" description="Helical" evidence="1">
    <location>
        <begin position="278"/>
        <end position="303"/>
    </location>
</feature>
<gene>
    <name evidence="2" type="ORF">F7725_019364</name>
</gene>
<name>A0A7J5YJK9_DISMA</name>
<feature type="transmembrane region" description="Helical" evidence="1">
    <location>
        <begin position="57"/>
        <end position="78"/>
    </location>
</feature>
<protein>
    <submittedName>
        <fullName evidence="2">Uncharacterized protein</fullName>
    </submittedName>
</protein>
<feature type="transmembrane region" description="Helical" evidence="1">
    <location>
        <begin position="167"/>
        <end position="188"/>
    </location>
</feature>
<feature type="transmembrane region" description="Helical" evidence="1">
    <location>
        <begin position="32"/>
        <end position="50"/>
    </location>
</feature>
<keyword evidence="1" id="KW-0472">Membrane</keyword>
<feature type="transmembrane region" description="Helical" evidence="1">
    <location>
        <begin position="118"/>
        <end position="146"/>
    </location>
</feature>
<keyword evidence="1" id="KW-1133">Transmembrane helix</keyword>
<feature type="transmembrane region" description="Helical" evidence="1">
    <location>
        <begin position="246"/>
        <end position="266"/>
    </location>
</feature>
<dbReference type="EMBL" id="JAAKFY010000011">
    <property type="protein sequence ID" value="KAF3849645.1"/>
    <property type="molecule type" value="Genomic_DNA"/>
</dbReference>
<keyword evidence="3" id="KW-1185">Reference proteome</keyword>
<evidence type="ECO:0000256" key="1">
    <source>
        <dbReference type="SAM" id="Phobius"/>
    </source>
</evidence>
<feature type="transmembrane region" description="Helical" evidence="1">
    <location>
        <begin position="310"/>
        <end position="328"/>
    </location>
</feature>
<dbReference type="AlphaFoldDB" id="A0A7J5YJK9"/>
<reference evidence="2 3" key="1">
    <citation type="submission" date="2020-03" db="EMBL/GenBank/DDBJ databases">
        <title>Dissostichus mawsoni Genome sequencing and assembly.</title>
        <authorList>
            <person name="Park H."/>
        </authorList>
    </citation>
    <scope>NUCLEOTIDE SEQUENCE [LARGE SCALE GENOMIC DNA]</scope>
    <source>
        <strain evidence="2">DM0001</strain>
        <tissue evidence="2">Muscle</tissue>
    </source>
</reference>
<proteinExistence type="predicted"/>
<organism evidence="2 3">
    <name type="scientific">Dissostichus mawsoni</name>
    <name type="common">Antarctic cod</name>
    <dbReference type="NCBI Taxonomy" id="36200"/>
    <lineage>
        <taxon>Eukaryota</taxon>
        <taxon>Metazoa</taxon>
        <taxon>Chordata</taxon>
        <taxon>Craniata</taxon>
        <taxon>Vertebrata</taxon>
        <taxon>Euteleostomi</taxon>
        <taxon>Actinopterygii</taxon>
        <taxon>Neopterygii</taxon>
        <taxon>Teleostei</taxon>
        <taxon>Neoteleostei</taxon>
        <taxon>Acanthomorphata</taxon>
        <taxon>Eupercaria</taxon>
        <taxon>Perciformes</taxon>
        <taxon>Notothenioidei</taxon>
        <taxon>Nototheniidae</taxon>
        <taxon>Dissostichus</taxon>
    </lineage>
</organism>
<evidence type="ECO:0000313" key="2">
    <source>
        <dbReference type="EMBL" id="KAF3849645.1"/>
    </source>
</evidence>
<evidence type="ECO:0000313" key="3">
    <source>
        <dbReference type="Proteomes" id="UP000518266"/>
    </source>
</evidence>
<dbReference type="Proteomes" id="UP000518266">
    <property type="component" value="Unassembled WGS sequence"/>
</dbReference>